<comment type="similarity">
    <text evidence="7">Belongs to the binding-protein-dependent transport system permease family.</text>
</comment>
<evidence type="ECO:0000256" key="5">
    <source>
        <dbReference type="ARBA" id="ARBA00022989"/>
    </source>
</evidence>
<name>A0A494XE76_9BACL</name>
<proteinExistence type="inferred from homology"/>
<feature type="transmembrane region" description="Helical" evidence="7">
    <location>
        <begin position="214"/>
        <end position="233"/>
    </location>
</feature>
<comment type="caution">
    <text evidence="9">The sequence shown here is derived from an EMBL/GenBank/DDBJ whole genome shotgun (WGS) entry which is preliminary data.</text>
</comment>
<keyword evidence="10" id="KW-1185">Reference proteome</keyword>
<gene>
    <name evidence="9" type="ORF">D7Z26_20815</name>
</gene>
<dbReference type="Pfam" id="PF00528">
    <property type="entry name" value="BPD_transp_1"/>
    <property type="match status" value="1"/>
</dbReference>
<dbReference type="AlphaFoldDB" id="A0A494XE76"/>
<feature type="domain" description="ABC transmembrane type-1" evidence="8">
    <location>
        <begin position="75"/>
        <end position="288"/>
    </location>
</feature>
<dbReference type="RefSeq" id="WP_120978956.1">
    <property type="nucleotide sequence ID" value="NZ_RBZM01000009.1"/>
</dbReference>
<feature type="transmembrane region" description="Helical" evidence="7">
    <location>
        <begin position="21"/>
        <end position="43"/>
    </location>
</feature>
<evidence type="ECO:0000256" key="4">
    <source>
        <dbReference type="ARBA" id="ARBA00022692"/>
    </source>
</evidence>
<dbReference type="EMBL" id="RBZM01000009">
    <property type="protein sequence ID" value="RKP48818.1"/>
    <property type="molecule type" value="Genomic_DNA"/>
</dbReference>
<evidence type="ECO:0000256" key="6">
    <source>
        <dbReference type="ARBA" id="ARBA00023136"/>
    </source>
</evidence>
<dbReference type="SUPFAM" id="SSF161098">
    <property type="entry name" value="MetI-like"/>
    <property type="match status" value="1"/>
</dbReference>
<evidence type="ECO:0000256" key="3">
    <source>
        <dbReference type="ARBA" id="ARBA00022475"/>
    </source>
</evidence>
<dbReference type="PROSITE" id="PS50928">
    <property type="entry name" value="ABC_TM1"/>
    <property type="match status" value="1"/>
</dbReference>
<dbReference type="Gene3D" id="1.10.3720.10">
    <property type="entry name" value="MetI-like"/>
    <property type="match status" value="1"/>
</dbReference>
<dbReference type="CDD" id="cd06261">
    <property type="entry name" value="TM_PBP2"/>
    <property type="match status" value="1"/>
</dbReference>
<dbReference type="InterPro" id="IPR000515">
    <property type="entry name" value="MetI-like"/>
</dbReference>
<evidence type="ECO:0000259" key="8">
    <source>
        <dbReference type="PROSITE" id="PS50928"/>
    </source>
</evidence>
<feature type="transmembrane region" description="Helical" evidence="7">
    <location>
        <begin position="81"/>
        <end position="100"/>
    </location>
</feature>
<sequence>MAKPNVKRMWRDAVSGYSFMTPAILIIGGFLLLPIAYAIFLSFHKVNLLGTVSYKFTGTANFERMLDDPRLWIALRNTVKYALIVVPSQTILALVLAAILNMKLKYRNFFRVAFYLPTVTSSAVLVLIFMWIYNKNGLLNYFLEMVGLPTYNWLGDPSVALIGIMIMNIWSTAPLFMVIYLAALQDIPESLYEAAEIDGANGWKKFWRITVPQLKPVTFYVVVMGIIGTFQLFDQSYIFSAGSGGPNNATLTMVLLIYQYAFKSLDMGYASALAFLLAVVIMLITVIQRLIFKEEKLN</sequence>
<keyword evidence="3" id="KW-1003">Cell membrane</keyword>
<accession>A0A494XE76</accession>
<dbReference type="InterPro" id="IPR051393">
    <property type="entry name" value="ABC_transporter_permease"/>
</dbReference>
<keyword evidence="6 7" id="KW-0472">Membrane</keyword>
<reference evidence="9 10" key="1">
    <citation type="submission" date="2018-10" db="EMBL/GenBank/DDBJ databases">
        <title>Cohnella sp. M2MS4P-1, whole genome shotgun sequence.</title>
        <authorList>
            <person name="Tuo L."/>
        </authorList>
    </citation>
    <scope>NUCLEOTIDE SEQUENCE [LARGE SCALE GENOMIC DNA]</scope>
    <source>
        <strain evidence="9 10">M2MS4P-1</strain>
    </source>
</reference>
<feature type="transmembrane region" description="Helical" evidence="7">
    <location>
        <begin position="159"/>
        <end position="183"/>
    </location>
</feature>
<dbReference type="Proteomes" id="UP000282076">
    <property type="component" value="Unassembled WGS sequence"/>
</dbReference>
<dbReference type="GO" id="GO:0055085">
    <property type="term" value="P:transmembrane transport"/>
    <property type="evidence" value="ECO:0007669"/>
    <property type="project" value="InterPro"/>
</dbReference>
<feature type="transmembrane region" description="Helical" evidence="7">
    <location>
        <begin position="269"/>
        <end position="292"/>
    </location>
</feature>
<comment type="subcellular location">
    <subcellularLocation>
        <location evidence="1 7">Cell membrane</location>
        <topology evidence="1 7">Multi-pass membrane protein</topology>
    </subcellularLocation>
</comment>
<evidence type="ECO:0000256" key="7">
    <source>
        <dbReference type="RuleBase" id="RU363032"/>
    </source>
</evidence>
<organism evidence="9 10">
    <name type="scientific">Cohnella endophytica</name>
    <dbReference type="NCBI Taxonomy" id="2419778"/>
    <lineage>
        <taxon>Bacteria</taxon>
        <taxon>Bacillati</taxon>
        <taxon>Bacillota</taxon>
        <taxon>Bacilli</taxon>
        <taxon>Bacillales</taxon>
        <taxon>Paenibacillaceae</taxon>
        <taxon>Cohnella</taxon>
    </lineage>
</organism>
<keyword evidence="5 7" id="KW-1133">Transmembrane helix</keyword>
<keyword evidence="4 7" id="KW-0812">Transmembrane</keyword>
<dbReference type="PANTHER" id="PTHR30193:SF37">
    <property type="entry name" value="INNER MEMBRANE ABC TRANSPORTER PERMEASE PROTEIN YCJO"/>
    <property type="match status" value="1"/>
</dbReference>
<dbReference type="OrthoDB" id="9788108at2"/>
<evidence type="ECO:0000313" key="9">
    <source>
        <dbReference type="EMBL" id="RKP48818.1"/>
    </source>
</evidence>
<dbReference type="GO" id="GO:0005886">
    <property type="term" value="C:plasma membrane"/>
    <property type="evidence" value="ECO:0007669"/>
    <property type="project" value="UniProtKB-SubCell"/>
</dbReference>
<dbReference type="InterPro" id="IPR035906">
    <property type="entry name" value="MetI-like_sf"/>
</dbReference>
<feature type="transmembrane region" description="Helical" evidence="7">
    <location>
        <begin position="112"/>
        <end position="133"/>
    </location>
</feature>
<dbReference type="PANTHER" id="PTHR30193">
    <property type="entry name" value="ABC TRANSPORTER PERMEASE PROTEIN"/>
    <property type="match status" value="1"/>
</dbReference>
<evidence type="ECO:0000256" key="2">
    <source>
        <dbReference type="ARBA" id="ARBA00022448"/>
    </source>
</evidence>
<evidence type="ECO:0000256" key="1">
    <source>
        <dbReference type="ARBA" id="ARBA00004651"/>
    </source>
</evidence>
<evidence type="ECO:0000313" key="10">
    <source>
        <dbReference type="Proteomes" id="UP000282076"/>
    </source>
</evidence>
<protein>
    <submittedName>
        <fullName evidence="9">Sugar ABC transporter permease</fullName>
    </submittedName>
</protein>
<keyword evidence="2 7" id="KW-0813">Transport</keyword>